<dbReference type="EMBL" id="JALJOV010000060">
    <property type="protein sequence ID" value="KAK9867855.1"/>
    <property type="molecule type" value="Genomic_DNA"/>
</dbReference>
<feature type="region of interest" description="Disordered" evidence="1">
    <location>
        <begin position="1"/>
        <end position="22"/>
    </location>
</feature>
<gene>
    <name evidence="2" type="ORF">WJX84_010930</name>
</gene>
<evidence type="ECO:0000256" key="1">
    <source>
        <dbReference type="SAM" id="MobiDB-lite"/>
    </source>
</evidence>
<protein>
    <submittedName>
        <fullName evidence="2">Uncharacterized protein</fullName>
    </submittedName>
</protein>
<sequence length="318" mass="34245">MATHSQPQHARDGASGETLAESCLTHSSESDITCCSEQKEQARDVWAGMDAQEREAAAQLWQWPAVEVDWDGKLGKRSTSHAAELSGKLAQQERAKVRVSVDGLLLLSGRRTRGKLGKGDVAGQKARRRERLRLEREAQLHTPFPAILKGKRTAGRRARTSFVKQPCQPASPCTLDSDASDPLYDPIKGEDPFCSMSLYPSLRPPSKRHRLAVLSAEGCSSVSSLTGHHPSSRETTPGPLSGTQMAAPTHAAEGYTSPVLHSTSQPTAGPSRLALELTLCDIVGEGELVRRLVPVLSMATHISAEHRGLQQPASGQGM</sequence>
<proteinExistence type="predicted"/>
<feature type="region of interest" description="Disordered" evidence="1">
    <location>
        <begin position="222"/>
        <end position="246"/>
    </location>
</feature>
<accession>A0AAW1TG72</accession>
<evidence type="ECO:0000313" key="3">
    <source>
        <dbReference type="Proteomes" id="UP001485043"/>
    </source>
</evidence>
<reference evidence="2 3" key="1">
    <citation type="journal article" date="2024" name="Nat. Commun.">
        <title>Phylogenomics reveals the evolutionary origins of lichenization in chlorophyte algae.</title>
        <authorList>
            <person name="Puginier C."/>
            <person name="Libourel C."/>
            <person name="Otte J."/>
            <person name="Skaloud P."/>
            <person name="Haon M."/>
            <person name="Grisel S."/>
            <person name="Petersen M."/>
            <person name="Berrin J.G."/>
            <person name="Delaux P.M."/>
            <person name="Dal Grande F."/>
            <person name="Keller J."/>
        </authorList>
    </citation>
    <scope>NUCLEOTIDE SEQUENCE [LARGE SCALE GENOMIC DNA]</scope>
    <source>
        <strain evidence="2 3">SAG 2523</strain>
    </source>
</reference>
<comment type="caution">
    <text evidence="2">The sequence shown here is derived from an EMBL/GenBank/DDBJ whole genome shotgun (WGS) entry which is preliminary data.</text>
</comment>
<dbReference type="AlphaFoldDB" id="A0AAW1TG72"/>
<name>A0AAW1TG72_9CHLO</name>
<dbReference type="Proteomes" id="UP001485043">
    <property type="component" value="Unassembled WGS sequence"/>
</dbReference>
<organism evidence="2 3">
    <name type="scientific">Apatococcus fuscideae</name>
    <dbReference type="NCBI Taxonomy" id="2026836"/>
    <lineage>
        <taxon>Eukaryota</taxon>
        <taxon>Viridiplantae</taxon>
        <taxon>Chlorophyta</taxon>
        <taxon>core chlorophytes</taxon>
        <taxon>Trebouxiophyceae</taxon>
        <taxon>Chlorellales</taxon>
        <taxon>Chlorellaceae</taxon>
        <taxon>Apatococcus</taxon>
    </lineage>
</organism>
<keyword evidence="3" id="KW-1185">Reference proteome</keyword>
<evidence type="ECO:0000313" key="2">
    <source>
        <dbReference type="EMBL" id="KAK9867855.1"/>
    </source>
</evidence>